<evidence type="ECO:0000256" key="10">
    <source>
        <dbReference type="ARBA" id="ARBA00023237"/>
    </source>
</evidence>
<keyword evidence="9" id="KW-0472">Membrane</keyword>
<comment type="caution">
    <text evidence="13">The sequence shown here is derived from an EMBL/GenBank/DDBJ whole genome shotgun (WGS) entry which is preliminary data.</text>
</comment>
<name>A0ABU5DDK6_9BURK</name>
<keyword evidence="6 11" id="KW-0732">Signal</keyword>
<dbReference type="InterPro" id="IPR033900">
    <property type="entry name" value="Gram_neg_porin_domain"/>
</dbReference>
<accession>A0ABU5DDK6</accession>
<dbReference type="InterPro" id="IPR023614">
    <property type="entry name" value="Porin_dom_sf"/>
</dbReference>
<keyword evidence="14" id="KW-1185">Reference proteome</keyword>
<feature type="signal peptide" evidence="11">
    <location>
        <begin position="1"/>
        <end position="20"/>
    </location>
</feature>
<evidence type="ECO:0000256" key="2">
    <source>
        <dbReference type="ARBA" id="ARBA00011233"/>
    </source>
</evidence>
<keyword evidence="4" id="KW-1134">Transmembrane beta strand</keyword>
<evidence type="ECO:0000256" key="3">
    <source>
        <dbReference type="ARBA" id="ARBA00022448"/>
    </source>
</evidence>
<comment type="subunit">
    <text evidence="2">Homotrimer.</text>
</comment>
<dbReference type="SUPFAM" id="SSF56935">
    <property type="entry name" value="Porins"/>
    <property type="match status" value="1"/>
</dbReference>
<evidence type="ECO:0000256" key="8">
    <source>
        <dbReference type="ARBA" id="ARBA00023114"/>
    </source>
</evidence>
<evidence type="ECO:0000256" key="6">
    <source>
        <dbReference type="ARBA" id="ARBA00022729"/>
    </source>
</evidence>
<feature type="domain" description="Porin" evidence="12">
    <location>
        <begin position="10"/>
        <end position="346"/>
    </location>
</feature>
<feature type="chain" id="PRO_5046944650" evidence="11">
    <location>
        <begin position="21"/>
        <end position="369"/>
    </location>
</feature>
<proteinExistence type="predicted"/>
<evidence type="ECO:0000313" key="14">
    <source>
        <dbReference type="Proteomes" id="UP001285263"/>
    </source>
</evidence>
<sequence length="369" mass="39644">MKKATLVLGLLAASTSAAWAQSSVTMYGIVDAAARYSSNANPGGAKKQLSNSGMSQSRLGININEDMGGGLRAIANLEHRLSLDTGTTAASSPAGVFWFQSWVGLASNDFGIVTLGRQYNILFDLNASTFSSYKYSTYIDQYKPELGMTLNNRQDNMVKYKFIAGPITGELQVSAGENSAVDKSAGGALKYSDGAWAFGGGYLETEGATAATSAGKKVKGTMLGGAYSSGPIYINLSWMKNKFDAGANVLAATYAAGFLNGQSMGPLYTGAAVPLTSSQSRDMIMFGGTYQLTTQINLGAEYYHMEHKVDQTGAKYKSDYLSFVADYAFSKRTDAYFEADRTNLKNGETYLTTGYTRRYNAMLGLRHRF</sequence>
<organism evidence="13 14">
    <name type="scientific">Roseateles agri</name>
    <dbReference type="NCBI Taxonomy" id="3098619"/>
    <lineage>
        <taxon>Bacteria</taxon>
        <taxon>Pseudomonadati</taxon>
        <taxon>Pseudomonadota</taxon>
        <taxon>Betaproteobacteria</taxon>
        <taxon>Burkholderiales</taxon>
        <taxon>Sphaerotilaceae</taxon>
        <taxon>Roseateles</taxon>
    </lineage>
</organism>
<evidence type="ECO:0000256" key="1">
    <source>
        <dbReference type="ARBA" id="ARBA00004571"/>
    </source>
</evidence>
<evidence type="ECO:0000256" key="7">
    <source>
        <dbReference type="ARBA" id="ARBA00023065"/>
    </source>
</evidence>
<evidence type="ECO:0000256" key="5">
    <source>
        <dbReference type="ARBA" id="ARBA00022692"/>
    </source>
</evidence>
<keyword evidence="7" id="KW-0406">Ion transport</keyword>
<keyword evidence="8" id="KW-0626">Porin</keyword>
<comment type="subcellular location">
    <subcellularLocation>
        <location evidence="1">Cell outer membrane</location>
        <topology evidence="1">Multi-pass membrane protein</topology>
    </subcellularLocation>
</comment>
<reference evidence="13 14" key="1">
    <citation type="submission" date="2023-11" db="EMBL/GenBank/DDBJ databases">
        <title>Paucibacter sp. nov., isolated from fresh soil in Korea.</title>
        <authorList>
            <person name="Le N.T.T."/>
        </authorList>
    </citation>
    <scope>NUCLEOTIDE SEQUENCE [LARGE SCALE GENOMIC DNA]</scope>
    <source>
        <strain evidence="13 14">R3-3</strain>
    </source>
</reference>
<dbReference type="InterPro" id="IPR050298">
    <property type="entry name" value="Gram-neg_bact_OMP"/>
</dbReference>
<evidence type="ECO:0000256" key="9">
    <source>
        <dbReference type="ARBA" id="ARBA00023136"/>
    </source>
</evidence>
<gene>
    <name evidence="13" type="ORF">SNE35_07565</name>
</gene>
<protein>
    <submittedName>
        <fullName evidence="13">Porin</fullName>
    </submittedName>
</protein>
<dbReference type="PANTHER" id="PTHR34501">
    <property type="entry name" value="PROTEIN YDDL-RELATED"/>
    <property type="match status" value="1"/>
</dbReference>
<evidence type="ECO:0000313" key="13">
    <source>
        <dbReference type="EMBL" id="MDY0744358.1"/>
    </source>
</evidence>
<evidence type="ECO:0000256" key="11">
    <source>
        <dbReference type="SAM" id="SignalP"/>
    </source>
</evidence>
<dbReference type="Pfam" id="PF13609">
    <property type="entry name" value="Porin_4"/>
    <property type="match status" value="1"/>
</dbReference>
<dbReference type="CDD" id="cd00342">
    <property type="entry name" value="gram_neg_porins"/>
    <property type="match status" value="1"/>
</dbReference>
<dbReference type="RefSeq" id="WP_320422246.1">
    <property type="nucleotide sequence ID" value="NZ_JAXCLA010000002.1"/>
</dbReference>
<dbReference type="EMBL" id="JAXCLA010000002">
    <property type="protein sequence ID" value="MDY0744358.1"/>
    <property type="molecule type" value="Genomic_DNA"/>
</dbReference>
<evidence type="ECO:0000259" key="12">
    <source>
        <dbReference type="Pfam" id="PF13609"/>
    </source>
</evidence>
<dbReference type="Gene3D" id="2.40.160.10">
    <property type="entry name" value="Porin"/>
    <property type="match status" value="1"/>
</dbReference>
<keyword evidence="5" id="KW-0812">Transmembrane</keyword>
<dbReference type="Proteomes" id="UP001285263">
    <property type="component" value="Unassembled WGS sequence"/>
</dbReference>
<keyword evidence="3" id="KW-0813">Transport</keyword>
<dbReference type="PANTHER" id="PTHR34501:SF9">
    <property type="entry name" value="MAJOR OUTER MEMBRANE PROTEIN P.IA"/>
    <property type="match status" value="1"/>
</dbReference>
<keyword evidence="10" id="KW-0998">Cell outer membrane</keyword>
<evidence type="ECO:0000256" key="4">
    <source>
        <dbReference type="ARBA" id="ARBA00022452"/>
    </source>
</evidence>